<keyword evidence="3 6" id="KW-1133">Transmembrane helix</keyword>
<keyword evidence="2 6" id="KW-0812">Transmembrane</keyword>
<dbReference type="GO" id="GO:0004930">
    <property type="term" value="F:G protein-coupled receptor activity"/>
    <property type="evidence" value="ECO:0007669"/>
    <property type="project" value="TreeGrafter"/>
</dbReference>
<keyword evidence="4 6" id="KW-0472">Membrane</keyword>
<evidence type="ECO:0000256" key="5">
    <source>
        <dbReference type="SAM" id="MobiDB-lite"/>
    </source>
</evidence>
<keyword evidence="10" id="KW-1185">Reference proteome</keyword>
<feature type="transmembrane region" description="Helical" evidence="6">
    <location>
        <begin position="287"/>
        <end position="311"/>
    </location>
</feature>
<feature type="transmembrane region" description="Helical" evidence="6">
    <location>
        <begin position="135"/>
        <end position="153"/>
    </location>
</feature>
<feature type="compositionally biased region" description="Basic and acidic residues" evidence="5">
    <location>
        <begin position="406"/>
        <end position="415"/>
    </location>
</feature>
<evidence type="ECO:0000259" key="7">
    <source>
        <dbReference type="PROSITE" id="PS50261"/>
    </source>
</evidence>
<organism evidence="8 10">
    <name type="scientific">Penicillium brasilianum</name>
    <dbReference type="NCBI Taxonomy" id="104259"/>
    <lineage>
        <taxon>Eukaryota</taxon>
        <taxon>Fungi</taxon>
        <taxon>Dikarya</taxon>
        <taxon>Ascomycota</taxon>
        <taxon>Pezizomycotina</taxon>
        <taxon>Eurotiomycetes</taxon>
        <taxon>Eurotiomycetidae</taxon>
        <taxon>Eurotiales</taxon>
        <taxon>Aspergillaceae</taxon>
        <taxon>Penicillium</taxon>
    </lineage>
</organism>
<proteinExistence type="predicted"/>
<evidence type="ECO:0000313" key="11">
    <source>
        <dbReference type="Proteomes" id="UP000190744"/>
    </source>
</evidence>
<feature type="transmembrane region" description="Helical" evidence="6">
    <location>
        <begin position="87"/>
        <end position="110"/>
    </location>
</feature>
<reference evidence="8" key="1">
    <citation type="submission" date="2014-11" db="EMBL/GenBank/DDBJ databases">
        <authorList>
            <person name="Zhu J."/>
            <person name="Qi W."/>
            <person name="Song R."/>
        </authorList>
    </citation>
    <scope>NUCLEOTIDE SEQUENCE [LARGE SCALE GENOMIC DNA]</scope>
</reference>
<dbReference type="GO" id="GO:0007189">
    <property type="term" value="P:adenylate cyclase-activating G protein-coupled receptor signaling pathway"/>
    <property type="evidence" value="ECO:0007669"/>
    <property type="project" value="TreeGrafter"/>
</dbReference>
<evidence type="ECO:0000256" key="6">
    <source>
        <dbReference type="SAM" id="Phobius"/>
    </source>
</evidence>
<dbReference type="PROSITE" id="PS50261">
    <property type="entry name" value="G_PROTEIN_RECEP_F2_4"/>
    <property type="match status" value="1"/>
</dbReference>
<dbReference type="Proteomes" id="UP000190744">
    <property type="component" value="Unassembled WGS sequence"/>
</dbReference>
<evidence type="ECO:0000313" key="8">
    <source>
        <dbReference type="EMBL" id="CEO58760.1"/>
    </source>
</evidence>
<dbReference type="AlphaFoldDB" id="A0A0F7VFK6"/>
<dbReference type="Gene3D" id="1.20.1070.10">
    <property type="entry name" value="Rhodopsin 7-helix transmembrane proteins"/>
    <property type="match status" value="1"/>
</dbReference>
<dbReference type="InterPro" id="IPR017981">
    <property type="entry name" value="GPCR_2-like_7TM"/>
</dbReference>
<name>A0A0F7VFK6_PENBI</name>
<dbReference type="PANTHER" id="PTHR23112">
    <property type="entry name" value="G PROTEIN-COUPLED RECEPTOR 157-RELATED"/>
    <property type="match status" value="1"/>
</dbReference>
<dbReference type="GO" id="GO:0005886">
    <property type="term" value="C:plasma membrane"/>
    <property type="evidence" value="ECO:0007669"/>
    <property type="project" value="TreeGrafter"/>
</dbReference>
<reference evidence="11" key="3">
    <citation type="submission" date="2015-09" db="EMBL/GenBank/DDBJ databases">
        <authorList>
            <person name="Fill T.P."/>
            <person name="Baretta J.F."/>
            <person name="de Almeida L.G."/>
            <person name="Rocha M."/>
            <person name="de Souza D.H."/>
            <person name="Malavazi I."/>
            <person name="Cerdeira L.T."/>
            <person name="Hong H."/>
            <person name="Samborskyy M."/>
            <person name="de Vasconcelos A.T."/>
            <person name="Leadlay P."/>
            <person name="Rodrigues-Filho E."/>
        </authorList>
    </citation>
    <scope>NUCLEOTIDE SEQUENCE [LARGE SCALE GENOMIC DNA]</scope>
    <source>
        <strain evidence="11">LaBioMMi 136</strain>
    </source>
</reference>
<dbReference type="Proteomes" id="UP000042958">
    <property type="component" value="Unassembled WGS sequence"/>
</dbReference>
<feature type="domain" description="G-protein coupled receptors family 2 profile 2" evidence="7">
    <location>
        <begin position="46"/>
        <end position="313"/>
    </location>
</feature>
<evidence type="ECO:0000313" key="10">
    <source>
        <dbReference type="Proteomes" id="UP000042958"/>
    </source>
</evidence>
<reference evidence="10" key="2">
    <citation type="journal article" date="2015" name="Genome Announc.">
        <title>Draft genome sequence of the fungus Penicillium brasilianum MG11.</title>
        <authorList>
            <person name="Horn F."/>
            <person name="Linde J."/>
            <person name="Mattern D.J."/>
            <person name="Walther G."/>
            <person name="Guthke R."/>
            <person name="Brakhage A.A."/>
            <person name="Valiante V."/>
        </authorList>
    </citation>
    <scope>NUCLEOTIDE SEQUENCE [LARGE SCALE GENOMIC DNA]</scope>
    <source>
        <strain evidence="10">MG11</strain>
    </source>
</reference>
<feature type="transmembrane region" description="Helical" evidence="6">
    <location>
        <begin position="42"/>
        <end position="66"/>
    </location>
</feature>
<feature type="transmembrane region" description="Helical" evidence="6">
    <location>
        <begin position="210"/>
        <end position="229"/>
    </location>
</feature>
<dbReference type="SUPFAM" id="SSF81321">
    <property type="entry name" value="Family A G protein-coupled receptor-like"/>
    <property type="match status" value="1"/>
</dbReference>
<accession>A0A0F7VFK6</accession>
<feature type="transmembrane region" description="Helical" evidence="6">
    <location>
        <begin position="160"/>
        <end position="182"/>
    </location>
</feature>
<feature type="region of interest" description="Disordered" evidence="5">
    <location>
        <begin position="395"/>
        <end position="425"/>
    </location>
</feature>
<sequence>MSSILLYSLMPRAQSSSGELLPRLTSDVTLDIDPLPLAQRRGLIAVSVMAFLSFIATLSLLSFITYRLIFWRKNYQRYIGYNQYIVLIYNLILADFQQALAFLICTKWIATDKIKSGTAACFLQGLWLQIGDPGSGLFVLAIAFHTFLLVVWGRKMSHRVFVTFVVGVWAFIAVIVIIPLAAYGADVFVPSGAWCWINEDYETVRLWTHYIWIFVAEFGTVSLYAVMYFQLRRQIAASAILGNSQLESLKRLRRVVGYMTIYPIVYIVLSLPLAAGRMATANGNTPSITFFCCAGAIITSSGLVDVVLYTLTRRNLIIDSEPSQDRSYNKFASSRNRGGDNHLTTITAADPKTRTKLGGMGGTDLDRDGSTDNIVQPGVEMGPMGKVYQETTIEITTEPAYPSEAASERSSKEDFNEPSSRMWRR</sequence>
<dbReference type="GO" id="GO:0007166">
    <property type="term" value="P:cell surface receptor signaling pathway"/>
    <property type="evidence" value="ECO:0007669"/>
    <property type="project" value="InterPro"/>
</dbReference>
<feature type="transmembrane region" description="Helical" evidence="6">
    <location>
        <begin position="255"/>
        <end position="275"/>
    </location>
</feature>
<reference evidence="9" key="4">
    <citation type="submission" date="2015-09" db="EMBL/GenBank/DDBJ databases">
        <authorList>
            <person name="Jackson K.R."/>
            <person name="Lunt B.L."/>
            <person name="Fisher J.N.B."/>
            <person name="Gardner A.V."/>
            <person name="Bailey M.E."/>
            <person name="Deus L.M."/>
            <person name="Earl A.S."/>
            <person name="Gibby P.D."/>
            <person name="Hartmann K.A."/>
            <person name="Liu J.E."/>
            <person name="Manci A.M."/>
            <person name="Nielsen D.A."/>
            <person name="Solomon M.B."/>
            <person name="Breakwell D.P."/>
            <person name="Burnett S.H."/>
            <person name="Grose J.H."/>
        </authorList>
    </citation>
    <scope>NUCLEOTIDE SEQUENCE [LARGE SCALE GENOMIC DNA]</scope>
    <source>
        <strain evidence="9">LaBioMMi 136</strain>
    </source>
</reference>
<dbReference type="OrthoDB" id="100006at2759"/>
<evidence type="ECO:0000256" key="2">
    <source>
        <dbReference type="ARBA" id="ARBA00022692"/>
    </source>
</evidence>
<dbReference type="EMBL" id="LJBN01000203">
    <property type="protein sequence ID" value="OOQ83177.1"/>
    <property type="molecule type" value="Genomic_DNA"/>
</dbReference>
<dbReference type="PANTHER" id="PTHR23112:SF37">
    <property type="entry name" value="G PROTEIN-COUPLED RECEPTOR GPR1"/>
    <property type="match status" value="1"/>
</dbReference>
<evidence type="ECO:0000256" key="1">
    <source>
        <dbReference type="ARBA" id="ARBA00004141"/>
    </source>
</evidence>
<dbReference type="STRING" id="104259.A0A0F7VFK6"/>
<dbReference type="EMBL" id="CDHK01000003">
    <property type="protein sequence ID" value="CEO58760.1"/>
    <property type="molecule type" value="Genomic_DNA"/>
</dbReference>
<protein>
    <submittedName>
        <fullName evidence="9">Integral membrane protein</fullName>
    </submittedName>
</protein>
<gene>
    <name evidence="9" type="ORF">PEBR_36509</name>
    <name evidence="8" type="ORF">PMG11_03464</name>
</gene>
<evidence type="ECO:0000256" key="3">
    <source>
        <dbReference type="ARBA" id="ARBA00022989"/>
    </source>
</evidence>
<evidence type="ECO:0000313" key="9">
    <source>
        <dbReference type="EMBL" id="OOQ83177.1"/>
    </source>
</evidence>
<comment type="subcellular location">
    <subcellularLocation>
        <location evidence="1">Membrane</location>
        <topology evidence="1">Multi-pass membrane protein</topology>
    </subcellularLocation>
</comment>
<dbReference type="InterPro" id="IPR022596">
    <property type="entry name" value="GPR1/2/3_C"/>
</dbReference>
<dbReference type="Pfam" id="PF11970">
    <property type="entry name" value="GPR_Gpa2_C"/>
    <property type="match status" value="1"/>
</dbReference>
<evidence type="ECO:0000256" key="4">
    <source>
        <dbReference type="ARBA" id="ARBA00023136"/>
    </source>
</evidence>